<feature type="binding site" evidence="14">
    <location>
        <position position="427"/>
    </location>
    <ligand>
        <name>Na(+)</name>
        <dbReference type="ChEBI" id="CHEBI:29101"/>
        <label>1</label>
    </ligand>
</feature>
<name>A0A9N9WWN0_9DIPT</name>
<dbReference type="GO" id="GO:0005886">
    <property type="term" value="C:plasma membrane"/>
    <property type="evidence" value="ECO:0007669"/>
    <property type="project" value="TreeGrafter"/>
</dbReference>
<keyword evidence="3 16" id="KW-0813">Transport</keyword>
<evidence type="ECO:0000256" key="13">
    <source>
        <dbReference type="ARBA" id="ARBA00037785"/>
    </source>
</evidence>
<evidence type="ECO:0000256" key="6">
    <source>
        <dbReference type="ARBA" id="ARBA00022970"/>
    </source>
</evidence>
<evidence type="ECO:0000256" key="11">
    <source>
        <dbReference type="ARBA" id="ARBA00023180"/>
    </source>
</evidence>
<feature type="transmembrane region" description="Helical" evidence="18">
    <location>
        <begin position="566"/>
        <end position="588"/>
    </location>
</feature>
<feature type="transmembrane region" description="Helical" evidence="18">
    <location>
        <begin position="525"/>
        <end position="546"/>
    </location>
</feature>
<evidence type="ECO:0000256" key="18">
    <source>
        <dbReference type="SAM" id="Phobius"/>
    </source>
</evidence>
<keyword evidence="20" id="KW-1185">Reference proteome</keyword>
<keyword evidence="5 16" id="KW-0769">Symport</keyword>
<feature type="transmembrane region" description="Helical" evidence="18">
    <location>
        <begin position="244"/>
        <end position="261"/>
    </location>
</feature>
<feature type="compositionally biased region" description="Polar residues" evidence="17">
    <location>
        <begin position="17"/>
        <end position="26"/>
    </location>
</feature>
<proteinExistence type="inferred from homology"/>
<feature type="binding site" evidence="14">
    <location>
        <position position="93"/>
    </location>
    <ligand>
        <name>Na(+)</name>
        <dbReference type="ChEBI" id="CHEBI:29101"/>
        <label>1</label>
    </ligand>
</feature>
<evidence type="ECO:0000256" key="7">
    <source>
        <dbReference type="ARBA" id="ARBA00022989"/>
    </source>
</evidence>
<feature type="binding site" evidence="14">
    <location>
        <position position="89"/>
    </location>
    <ligand>
        <name>Na(+)</name>
        <dbReference type="ChEBI" id="CHEBI:29101"/>
        <label>1</label>
    </ligand>
</feature>
<dbReference type="CDD" id="cd10324">
    <property type="entry name" value="SLC6sbd"/>
    <property type="match status" value="1"/>
</dbReference>
<evidence type="ECO:0000256" key="12">
    <source>
        <dbReference type="ARBA" id="ARBA00023201"/>
    </source>
</evidence>
<evidence type="ECO:0000256" key="16">
    <source>
        <dbReference type="RuleBase" id="RU003732"/>
    </source>
</evidence>
<dbReference type="PANTHER" id="PTHR11616:SF321">
    <property type="entry name" value="SODIUM-DEPENDENT NUTRIENT AMINO ACID TRANSPORTER 1-RELATED"/>
    <property type="match status" value="1"/>
</dbReference>
<dbReference type="InterPro" id="IPR037272">
    <property type="entry name" value="SNS_sf"/>
</dbReference>
<protein>
    <recommendedName>
        <fullName evidence="16">Transporter</fullName>
    </recommendedName>
</protein>
<evidence type="ECO:0000256" key="4">
    <source>
        <dbReference type="ARBA" id="ARBA00022692"/>
    </source>
</evidence>
<dbReference type="PRINTS" id="PR00176">
    <property type="entry name" value="NANEUSMPORT"/>
</dbReference>
<keyword evidence="11" id="KW-0325">Glycoprotein</keyword>
<dbReference type="GO" id="GO:0089718">
    <property type="term" value="P:amino acid import across plasma membrane"/>
    <property type="evidence" value="ECO:0007669"/>
    <property type="project" value="TreeGrafter"/>
</dbReference>
<evidence type="ECO:0000256" key="17">
    <source>
        <dbReference type="SAM" id="MobiDB-lite"/>
    </source>
</evidence>
<feature type="transmembrane region" description="Helical" evidence="18">
    <location>
        <begin position="484"/>
        <end position="505"/>
    </location>
</feature>
<feature type="transmembrane region" description="Helical" evidence="18">
    <location>
        <begin position="107"/>
        <end position="127"/>
    </location>
</feature>
<dbReference type="GO" id="GO:0046872">
    <property type="term" value="F:metal ion binding"/>
    <property type="evidence" value="ECO:0007669"/>
    <property type="project" value="UniProtKB-KW"/>
</dbReference>
<evidence type="ECO:0000256" key="5">
    <source>
        <dbReference type="ARBA" id="ARBA00022847"/>
    </source>
</evidence>
<keyword evidence="15" id="KW-1015">Disulfide bond</keyword>
<dbReference type="Pfam" id="PF00209">
    <property type="entry name" value="SNF"/>
    <property type="match status" value="1"/>
</dbReference>
<evidence type="ECO:0000313" key="19">
    <source>
        <dbReference type="EMBL" id="CAG9806825.1"/>
    </source>
</evidence>
<dbReference type="PROSITE" id="PS00754">
    <property type="entry name" value="NA_NEUROTRAN_SYMP_2"/>
    <property type="match status" value="1"/>
</dbReference>
<comment type="function">
    <text evidence="13">Unusual broad substrate spectrum amino acid:sodium cotransporter that promotes absorption of the D isomers of essential amino acids. Neutral amino acids are the preferred substrates, especially methionine and phenylalanine.</text>
</comment>
<keyword evidence="6" id="KW-0029">Amino-acid transport</keyword>
<feature type="transmembrane region" description="Helical" evidence="18">
    <location>
        <begin position="453"/>
        <end position="472"/>
    </location>
</feature>
<keyword evidence="9" id="KW-0406">Ion transport</keyword>
<feature type="transmembrane region" description="Helical" evidence="18">
    <location>
        <begin position="411"/>
        <end position="433"/>
    </location>
</feature>
<keyword evidence="14" id="KW-0479">Metal-binding</keyword>
<dbReference type="EMBL" id="OU895879">
    <property type="protein sequence ID" value="CAG9806825.1"/>
    <property type="molecule type" value="Genomic_DNA"/>
</dbReference>
<keyword evidence="8 14" id="KW-0915">Sodium</keyword>
<feature type="transmembrane region" description="Helical" evidence="18">
    <location>
        <begin position="158"/>
        <end position="179"/>
    </location>
</feature>
<feature type="binding site" evidence="14">
    <location>
        <position position="431"/>
    </location>
    <ligand>
        <name>Na(+)</name>
        <dbReference type="ChEBI" id="CHEBI:29101"/>
        <label>1</label>
    </ligand>
</feature>
<keyword evidence="7 18" id="KW-1133">Transmembrane helix</keyword>
<evidence type="ECO:0000256" key="15">
    <source>
        <dbReference type="PIRSR" id="PIRSR600175-2"/>
    </source>
</evidence>
<reference evidence="19" key="1">
    <citation type="submission" date="2022-01" db="EMBL/GenBank/DDBJ databases">
        <authorList>
            <person name="King R."/>
        </authorList>
    </citation>
    <scope>NUCLEOTIDE SEQUENCE</scope>
</reference>
<keyword evidence="10 18" id="KW-0472">Membrane</keyword>
<organism evidence="19 20">
    <name type="scientific">Chironomus riparius</name>
    <dbReference type="NCBI Taxonomy" id="315576"/>
    <lineage>
        <taxon>Eukaryota</taxon>
        <taxon>Metazoa</taxon>
        <taxon>Ecdysozoa</taxon>
        <taxon>Arthropoda</taxon>
        <taxon>Hexapoda</taxon>
        <taxon>Insecta</taxon>
        <taxon>Pterygota</taxon>
        <taxon>Neoptera</taxon>
        <taxon>Endopterygota</taxon>
        <taxon>Diptera</taxon>
        <taxon>Nematocera</taxon>
        <taxon>Chironomoidea</taxon>
        <taxon>Chironomidae</taxon>
        <taxon>Chironominae</taxon>
        <taxon>Chironomus</taxon>
    </lineage>
</organism>
<keyword evidence="12" id="KW-0739">Sodium transport</keyword>
<feature type="transmembrane region" description="Helical" evidence="18">
    <location>
        <begin position="360"/>
        <end position="379"/>
    </location>
</feature>
<dbReference type="OrthoDB" id="6581954at2759"/>
<dbReference type="GO" id="GO:0005283">
    <property type="term" value="F:amino acid:sodium symporter activity"/>
    <property type="evidence" value="ECO:0007669"/>
    <property type="project" value="TreeGrafter"/>
</dbReference>
<evidence type="ECO:0000313" key="20">
    <source>
        <dbReference type="Proteomes" id="UP001153620"/>
    </source>
</evidence>
<dbReference type="Proteomes" id="UP001153620">
    <property type="component" value="Chromosome 3"/>
</dbReference>
<evidence type="ECO:0000256" key="8">
    <source>
        <dbReference type="ARBA" id="ARBA00023053"/>
    </source>
</evidence>
<evidence type="ECO:0000256" key="3">
    <source>
        <dbReference type="ARBA" id="ARBA00022448"/>
    </source>
</evidence>
<feature type="disulfide bond" evidence="15">
    <location>
        <begin position="191"/>
        <end position="200"/>
    </location>
</feature>
<evidence type="ECO:0000256" key="14">
    <source>
        <dbReference type="PIRSR" id="PIRSR600175-1"/>
    </source>
</evidence>
<feature type="binding site" evidence="14">
    <location>
        <position position="327"/>
    </location>
    <ligand>
        <name>Na(+)</name>
        <dbReference type="ChEBI" id="CHEBI:29101"/>
        <label>1</label>
    </ligand>
</feature>
<dbReference type="SUPFAM" id="SSF161070">
    <property type="entry name" value="SNF-like"/>
    <property type="match status" value="1"/>
</dbReference>
<feature type="region of interest" description="Disordered" evidence="17">
    <location>
        <begin position="17"/>
        <end position="68"/>
    </location>
</feature>
<evidence type="ECO:0000256" key="2">
    <source>
        <dbReference type="ARBA" id="ARBA00006459"/>
    </source>
</evidence>
<keyword evidence="4 16" id="KW-0812">Transmembrane</keyword>
<dbReference type="PROSITE" id="PS50267">
    <property type="entry name" value="NA_NEUROTRAN_SYMP_3"/>
    <property type="match status" value="1"/>
</dbReference>
<feature type="transmembrane region" description="Helical" evidence="18">
    <location>
        <begin position="77"/>
        <end position="95"/>
    </location>
</feature>
<dbReference type="InterPro" id="IPR000175">
    <property type="entry name" value="Na/ntran_symport"/>
</dbReference>
<accession>A0A9N9WWN0</accession>
<reference evidence="19" key="2">
    <citation type="submission" date="2022-10" db="EMBL/GenBank/DDBJ databases">
        <authorList>
            <consortium name="ENA_rothamsted_submissions"/>
            <consortium name="culmorum"/>
            <person name="King R."/>
        </authorList>
    </citation>
    <scope>NUCLEOTIDE SEQUENCE</scope>
</reference>
<evidence type="ECO:0000256" key="9">
    <source>
        <dbReference type="ARBA" id="ARBA00023065"/>
    </source>
</evidence>
<dbReference type="AlphaFoldDB" id="A0A9N9WWN0"/>
<evidence type="ECO:0000256" key="10">
    <source>
        <dbReference type="ARBA" id="ARBA00023136"/>
    </source>
</evidence>
<evidence type="ECO:0000256" key="1">
    <source>
        <dbReference type="ARBA" id="ARBA00004141"/>
    </source>
</evidence>
<comment type="subcellular location">
    <subcellularLocation>
        <location evidence="1">Membrane</location>
        <topology evidence="1">Multi-pass membrane protein</topology>
    </subcellularLocation>
</comment>
<feature type="compositionally biased region" description="Basic and acidic residues" evidence="17">
    <location>
        <begin position="57"/>
        <end position="68"/>
    </location>
</feature>
<dbReference type="GO" id="GO:0015179">
    <property type="term" value="F:L-amino acid transmembrane transporter activity"/>
    <property type="evidence" value="ECO:0007669"/>
    <property type="project" value="TreeGrafter"/>
</dbReference>
<feature type="transmembrane region" description="Helical" evidence="18">
    <location>
        <begin position="316"/>
        <end position="339"/>
    </location>
</feature>
<sequence length="651" mass="73316">MGKNGSFNLGFTASSEDIKGKQSNGVANGDTEKNINAINDSDNKSISKSESTGNIVNEKDHHDFHEHGPKRATWGHGLEFLMSCISLSVGLGNIWRFPFTAYENGGGAFLIPYIVVLILVGKPMYYFEMILGQFTSKGSVKASSTILILKGVAIGQQFGVLTVVTYYVSLIALTLFYMIKSFSATLPWSYCWDSWSDVSCVPADPKLLDGVNRTNGVSSSELYYIREVIKQKDDISDGLGLPDWQLTLWLLLAWAVVFFVIMKGIKSSGKISYFLAMFPYVVLITLLIRAATLKGTWDGIKYFITPDFGMLLNPKVWYSAITQLFFSLSVGQGTIIMFSSYNPFDHNIYRDAMIVTTMDTFTSLLGGFTIFGILGNLAFNIGETDVSKVIKSGGSGLAFISYPEAISKFEYVSQLFAVLFFFMLFTLGVGSAVGLQSAINTNLKDIFPKCKSWLMAAITCSIGFLIGLVYVTPGGQWILNLVDHFGGTFLIFALGTLQITAVMWIYGMENFCWDVEFMLKRKVTLFWRICWMFVTPFLLIVIFIYFVASLENPTYMNLQFPYPVLLAGWAIFIVGMLQIILWAAFIVMNDPDKLESFKGLFRQNPEWGPKSPRVFKEWMEYKSERLQQRREQSNNHPKLKKFFWIVLGKYN</sequence>
<gene>
    <name evidence="19" type="ORF">CHIRRI_LOCUS9679</name>
</gene>
<dbReference type="PROSITE" id="PS00610">
    <property type="entry name" value="NA_NEUROTRAN_SYMP_1"/>
    <property type="match status" value="1"/>
</dbReference>
<dbReference type="PANTHER" id="PTHR11616">
    <property type="entry name" value="SODIUM/CHLORIDE DEPENDENT TRANSPORTER"/>
    <property type="match status" value="1"/>
</dbReference>
<comment type="similarity">
    <text evidence="2 16">Belongs to the sodium:neurotransmitter symporter (SNF) (TC 2.A.22) family.</text>
</comment>
<feature type="transmembrane region" description="Helical" evidence="18">
    <location>
        <begin position="273"/>
        <end position="292"/>
    </location>
</feature>